<dbReference type="Proteomes" id="UP000078284">
    <property type="component" value="Chromosome 1"/>
</dbReference>
<comment type="caution">
    <text evidence="3">The sequence shown here is derived from an EMBL/GenBank/DDBJ whole genome shotgun (WGS) entry which is preliminary data.</text>
</comment>
<dbReference type="EMBL" id="LUHQ01000001">
    <property type="protein sequence ID" value="OAP14491.1"/>
    <property type="molecule type" value="Genomic_DNA"/>
</dbReference>
<dbReference type="AlphaFoldDB" id="A0A178W9P4"/>
<sequence>MLQKQSGDKTSRRDGHAYNEEGQQIDEQGNLLPEIAKSVNRHNLGVARHQENIRADGRRMTLGDSNRPDLFYSNRSTIRPPTFDRSVFEINPAFYTLVSMHPFHGEPQEHPVDHIERFEDLVSSIKAKSVSYDYLPCKVFPYSLTGEASFWPKSEELRMKISTFSQEAAEAFKAAWIRFRRYQRDCPHHGFSDVKLLGVFFRGVDWHYQMALDAASNGNFMSRYPEDATMFIESLASSSSTKSADNERKTQAETFDNQQIQYAAQIQVLNNRIKQLTINIADVSVIKLRSGKQLNPVLQRKLPAVKLVNLEENDVAVFADKTPVSTDTTGCRSTPGYADTTELDSVDKHQQGVDRHQPSLDLRILQNPISAAKKATKPKIPFPMSPRKSKQELDDARCKAMMDKLIVEMPLIDVVKSFPMIKHYVKRMVTKDLNSEHGVMMISAHTIDGRVGKRVSIDTPSSIDRHPQHTAPELFLKTEIDVVSPGRIVKSSTTPLLLIQPPKRLRSLHILDAFGDYGTFLSKKRNYAAEAIRRQNFTDGHAYNEEGQQIDEQGNLLPEIAKSINRHNLGVARHQENIRADGRRMTLGDSNRPDLFYSNRSTIRPPTFDRSVFEINTAFYTLVSMHPFHGEPQEHPVDHIERFEDLVSSIKAKSVSYDYLPCKVFPYSLTGEASFWPKSEELRMKISTFSQEAAEAFKAAWIRFRRYQRDCPHHGFSDVKLLGVFFRGVDWHYQMALDAASNGNFMSRYPEDATMFIESLASSSSTKSADNERKTQAETFDNQQIQQDTSVDRHYWCRSTPGYADTTELDSVDKHQQGVDRHQPSLDLRILQNPISAAKKATKPKIPFPMSPRKSKQELDDARCKAMMDKLIVEMPLIDVVKSFPMIKHYVKRMVTKDLNRKRSIPPILESHPADLPHFNGRSHALTAHTPPWMMRYSSKKHLLPPSDPPDS</sequence>
<gene>
    <name evidence="3" type="ordered locus">AXX17_At1g37440</name>
</gene>
<feature type="region of interest" description="Disordered" evidence="1">
    <location>
        <begin position="765"/>
        <end position="784"/>
    </location>
</feature>
<evidence type="ECO:0000259" key="2">
    <source>
        <dbReference type="Pfam" id="PF03732"/>
    </source>
</evidence>
<evidence type="ECO:0000256" key="1">
    <source>
        <dbReference type="SAM" id="MobiDB-lite"/>
    </source>
</evidence>
<dbReference type="InterPro" id="IPR005162">
    <property type="entry name" value="Retrotrans_gag_dom"/>
</dbReference>
<protein>
    <recommendedName>
        <fullName evidence="2">Retrotransposon gag domain-containing protein</fullName>
    </recommendedName>
</protein>
<dbReference type="PANTHER" id="PTHR33223:SF11">
    <property type="entry name" value="ELEMENT PROTEIN, PUTATIVE-RELATED"/>
    <property type="match status" value="1"/>
</dbReference>
<evidence type="ECO:0000313" key="4">
    <source>
        <dbReference type="Proteomes" id="UP000078284"/>
    </source>
</evidence>
<feature type="compositionally biased region" description="Basic and acidic residues" evidence="1">
    <location>
        <begin position="1"/>
        <end position="19"/>
    </location>
</feature>
<feature type="domain" description="Retrotransposon gag" evidence="2">
    <location>
        <begin position="150"/>
        <end position="205"/>
    </location>
</feature>
<proteinExistence type="predicted"/>
<feature type="domain" description="Retrotransposon gag" evidence="2">
    <location>
        <begin position="675"/>
        <end position="730"/>
    </location>
</feature>
<name>A0A178W9P4_ARATH</name>
<feature type="region of interest" description="Disordered" evidence="1">
    <location>
        <begin position="839"/>
        <end position="859"/>
    </location>
</feature>
<organism evidence="3 4">
    <name type="scientific">Arabidopsis thaliana</name>
    <name type="common">Mouse-ear cress</name>
    <dbReference type="NCBI Taxonomy" id="3702"/>
    <lineage>
        <taxon>Eukaryota</taxon>
        <taxon>Viridiplantae</taxon>
        <taxon>Streptophyta</taxon>
        <taxon>Embryophyta</taxon>
        <taxon>Tracheophyta</taxon>
        <taxon>Spermatophyta</taxon>
        <taxon>Magnoliopsida</taxon>
        <taxon>eudicotyledons</taxon>
        <taxon>Gunneridae</taxon>
        <taxon>Pentapetalae</taxon>
        <taxon>rosids</taxon>
        <taxon>malvids</taxon>
        <taxon>Brassicales</taxon>
        <taxon>Brassicaceae</taxon>
        <taxon>Camelineae</taxon>
        <taxon>Arabidopsis</taxon>
    </lineage>
</organism>
<evidence type="ECO:0000313" key="3">
    <source>
        <dbReference type="EMBL" id="OAP14491.1"/>
    </source>
</evidence>
<reference evidence="4" key="1">
    <citation type="journal article" date="2016" name="Proc. Natl. Acad. Sci. U.S.A.">
        <title>Chromosome-level assembly of Arabidopsis thaliana Ler reveals the extent of translocation and inversion polymorphisms.</title>
        <authorList>
            <person name="Zapata L."/>
            <person name="Ding J."/>
            <person name="Willing E.M."/>
            <person name="Hartwig B."/>
            <person name="Bezdan D."/>
            <person name="Jiao W.B."/>
            <person name="Patel V."/>
            <person name="Velikkakam James G."/>
            <person name="Koornneef M."/>
            <person name="Ossowski S."/>
            <person name="Schneeberger K."/>
        </authorList>
    </citation>
    <scope>NUCLEOTIDE SEQUENCE [LARGE SCALE GENOMIC DNA]</scope>
    <source>
        <strain evidence="4">cv. Landsberg erecta</strain>
    </source>
</reference>
<accession>A0A178W9P4</accession>
<dbReference type="Pfam" id="PF03732">
    <property type="entry name" value="Retrotrans_gag"/>
    <property type="match status" value="2"/>
</dbReference>
<feature type="region of interest" description="Disordered" evidence="1">
    <location>
        <begin position="1"/>
        <end position="27"/>
    </location>
</feature>
<dbReference type="PANTHER" id="PTHR33223">
    <property type="entry name" value="CCHC-TYPE DOMAIN-CONTAINING PROTEIN"/>
    <property type="match status" value="1"/>
</dbReference>